<dbReference type="SUPFAM" id="SSF54826">
    <property type="entry name" value="Enolase N-terminal domain-like"/>
    <property type="match status" value="1"/>
</dbReference>
<dbReference type="GO" id="GO:0005576">
    <property type="term" value="C:extracellular region"/>
    <property type="evidence" value="ECO:0007669"/>
    <property type="project" value="UniProtKB-SubCell"/>
</dbReference>
<feature type="active site" description="Proton acceptor" evidence="6 7">
    <location>
        <position position="342"/>
    </location>
</feature>
<feature type="binding site" evidence="6">
    <location>
        <position position="342"/>
    </location>
    <ligand>
        <name>(2R)-2-phosphoglycerate</name>
        <dbReference type="ChEBI" id="CHEBI:58289"/>
    </ligand>
</feature>
<feature type="binding site" evidence="6">
    <location>
        <position position="372"/>
    </location>
    <ligand>
        <name>(2R)-2-phosphoglycerate</name>
        <dbReference type="ChEBI" id="CHEBI:58289"/>
    </ligand>
</feature>
<name>A0AAF0D0X9_ODILC</name>
<comment type="similarity">
    <text evidence="2 6">Belongs to the enolase family.</text>
</comment>
<dbReference type="Gene3D" id="3.30.390.10">
    <property type="entry name" value="Enolase-like, N-terminal domain"/>
    <property type="match status" value="1"/>
</dbReference>
<dbReference type="InterPro" id="IPR020810">
    <property type="entry name" value="Enolase_C"/>
</dbReference>
<keyword evidence="5 6" id="KW-0456">Lyase</keyword>
<dbReference type="PRINTS" id="PR00148">
    <property type="entry name" value="ENOLASE"/>
</dbReference>
<dbReference type="AlphaFoldDB" id="A0AAF0D0X9"/>
<evidence type="ECO:0000256" key="4">
    <source>
        <dbReference type="ARBA" id="ARBA00023152"/>
    </source>
</evidence>
<keyword evidence="4 6" id="KW-0324">Glycolysis</keyword>
<dbReference type="InterPro" id="IPR020809">
    <property type="entry name" value="Enolase_CS"/>
</dbReference>
<dbReference type="GO" id="GO:0000015">
    <property type="term" value="C:phosphopyruvate hydratase complex"/>
    <property type="evidence" value="ECO:0007669"/>
    <property type="project" value="InterPro"/>
</dbReference>
<dbReference type="EC" id="4.2.1.11" evidence="6"/>
<dbReference type="InterPro" id="IPR000941">
    <property type="entry name" value="Enolase"/>
</dbReference>
<feature type="binding site" evidence="6">
    <location>
        <position position="168"/>
    </location>
    <ligand>
        <name>(2R)-2-phosphoglycerate</name>
        <dbReference type="ChEBI" id="CHEBI:58289"/>
    </ligand>
</feature>
<dbReference type="SUPFAM" id="SSF51604">
    <property type="entry name" value="Enolase C-terminal domain-like"/>
    <property type="match status" value="1"/>
</dbReference>
<organism evidence="12 13">
    <name type="scientific">Odinarchaeota yellowstonii (strain LCB_4)</name>
    <dbReference type="NCBI Taxonomy" id="1841599"/>
    <lineage>
        <taxon>Archaea</taxon>
        <taxon>Promethearchaeati</taxon>
        <taxon>Candidatus Odinarchaeota</taxon>
        <taxon>Candidatus Odinarchaeia</taxon>
        <taxon>Candidatus Odinarchaeales</taxon>
        <taxon>Candidatus Odinarchaeaceae</taxon>
        <taxon>Candidatus Odinarchaeum</taxon>
    </lineage>
</organism>
<dbReference type="CDD" id="cd03313">
    <property type="entry name" value="enolase"/>
    <property type="match status" value="1"/>
</dbReference>
<comment type="cofactor">
    <cofactor evidence="6">
        <name>Mg(2+)</name>
        <dbReference type="ChEBI" id="CHEBI:18420"/>
    </cofactor>
    <text evidence="6">Binds a second Mg(2+) ion via substrate during catalysis.</text>
</comment>
<evidence type="ECO:0000256" key="2">
    <source>
        <dbReference type="ARBA" id="ARBA00009604"/>
    </source>
</evidence>
<dbReference type="GO" id="GO:0006096">
    <property type="term" value="P:glycolytic process"/>
    <property type="evidence" value="ECO:0007669"/>
    <property type="project" value="UniProtKB-UniRule"/>
</dbReference>
<evidence type="ECO:0000256" key="8">
    <source>
        <dbReference type="PIRSR" id="PIRSR001400-2"/>
    </source>
</evidence>
<feature type="binding site" evidence="8">
    <location>
        <position position="317"/>
    </location>
    <ligand>
        <name>substrate</name>
    </ligand>
</feature>
<dbReference type="PANTHER" id="PTHR11902">
    <property type="entry name" value="ENOLASE"/>
    <property type="match status" value="1"/>
</dbReference>
<dbReference type="SFLD" id="SFLDF00002">
    <property type="entry name" value="enolase"/>
    <property type="match status" value="1"/>
</dbReference>
<comment type="function">
    <text evidence="6">Catalyzes the reversible conversion of 2-phosphoglycerate (2-PG) into phosphoenolpyruvate (PEP). It is essential for the degradation of carbohydrates via glycolysis.</text>
</comment>
<feature type="binding site" evidence="8">
    <location>
        <position position="169"/>
    </location>
    <ligand>
        <name>substrate</name>
    </ligand>
</feature>
<feature type="binding site" evidence="8">
    <location>
        <position position="393"/>
    </location>
    <ligand>
        <name>substrate</name>
    </ligand>
</feature>
<feature type="domain" description="Enolase N-terminal" evidence="11">
    <location>
        <begin position="8"/>
        <end position="138"/>
    </location>
</feature>
<dbReference type="InterPro" id="IPR036849">
    <property type="entry name" value="Enolase-like_C_sf"/>
</dbReference>
<dbReference type="KEGG" id="oyw:OdinLCB4_003950"/>
<feature type="binding site" evidence="6">
    <location>
        <position position="371"/>
    </location>
    <ligand>
        <name>(2R)-2-phosphoglycerate</name>
        <dbReference type="ChEBI" id="CHEBI:58289"/>
    </ligand>
</feature>
<evidence type="ECO:0000259" key="10">
    <source>
        <dbReference type="SMART" id="SM01192"/>
    </source>
</evidence>
<protein>
    <recommendedName>
        <fullName evidence="6">Enolase</fullName>
        <ecNumber evidence="6">4.2.1.11</ecNumber>
    </recommendedName>
    <alternativeName>
        <fullName evidence="6">2-phospho-D-glycerate hydro-lyase</fullName>
    </alternativeName>
    <alternativeName>
        <fullName evidence="6">2-phosphoglycerate dehydratase</fullName>
    </alternativeName>
</protein>
<evidence type="ECO:0000259" key="11">
    <source>
        <dbReference type="SMART" id="SM01193"/>
    </source>
</evidence>
<feature type="binding site" evidence="8">
    <location>
        <begin position="369"/>
        <end position="372"/>
    </location>
    <ligand>
        <name>substrate</name>
    </ligand>
</feature>
<comment type="pathway">
    <text evidence="1 6">Carbohydrate degradation; glycolysis; pyruvate from D-glyceraldehyde 3-phosphate: step 4/5.</text>
</comment>
<dbReference type="InterPro" id="IPR020811">
    <property type="entry name" value="Enolase_N"/>
</dbReference>
<evidence type="ECO:0000256" key="5">
    <source>
        <dbReference type="ARBA" id="ARBA00023239"/>
    </source>
</evidence>
<dbReference type="SFLD" id="SFLDS00001">
    <property type="entry name" value="Enolase"/>
    <property type="match status" value="1"/>
</dbReference>
<evidence type="ECO:0000256" key="6">
    <source>
        <dbReference type="HAMAP-Rule" id="MF_00318"/>
    </source>
</evidence>
<evidence type="ECO:0000256" key="7">
    <source>
        <dbReference type="PIRSR" id="PIRSR001400-1"/>
    </source>
</evidence>
<feature type="binding site" evidence="6 9">
    <location>
        <position position="249"/>
    </location>
    <ligand>
        <name>Mg(2+)</name>
        <dbReference type="ChEBI" id="CHEBI:18420"/>
    </ligand>
</feature>
<comment type="cofactor">
    <cofactor evidence="9">
        <name>Mg(2+)</name>
        <dbReference type="ChEBI" id="CHEBI:18420"/>
    </cofactor>
    <text evidence="9">Mg(2+) is required for catalysis and for stabilizing the dimer.</text>
</comment>
<dbReference type="HAMAP" id="MF_00318">
    <property type="entry name" value="Enolase"/>
    <property type="match status" value="1"/>
</dbReference>
<keyword evidence="6" id="KW-0964">Secreted</keyword>
<dbReference type="GO" id="GO:0004634">
    <property type="term" value="F:phosphopyruvate hydratase activity"/>
    <property type="evidence" value="ECO:0007669"/>
    <property type="project" value="UniProtKB-UniRule"/>
</dbReference>
<keyword evidence="6" id="KW-0963">Cytoplasm</keyword>
<feature type="binding site" evidence="6 9">
    <location>
        <position position="290"/>
    </location>
    <ligand>
        <name>Mg(2+)</name>
        <dbReference type="ChEBI" id="CHEBI:18420"/>
    </ligand>
</feature>
<feature type="binding site" evidence="6">
    <location>
        <position position="393"/>
    </location>
    <ligand>
        <name>(2R)-2-phosphoglycerate</name>
        <dbReference type="ChEBI" id="CHEBI:58289"/>
    </ligand>
</feature>
<evidence type="ECO:0000256" key="3">
    <source>
        <dbReference type="ARBA" id="ARBA00022842"/>
    </source>
</evidence>
<dbReference type="PROSITE" id="PS00164">
    <property type="entry name" value="ENOLASE"/>
    <property type="match status" value="1"/>
</dbReference>
<dbReference type="SMART" id="SM01192">
    <property type="entry name" value="Enolase_C"/>
    <property type="match status" value="1"/>
</dbReference>
<dbReference type="Proteomes" id="UP000186851">
    <property type="component" value="Chromosome"/>
</dbReference>
<feature type="binding site" evidence="8">
    <location>
        <position position="160"/>
    </location>
    <ligand>
        <name>substrate</name>
    </ligand>
</feature>
<comment type="catalytic activity">
    <reaction evidence="6">
        <text>(2R)-2-phosphoglycerate = phosphoenolpyruvate + H2O</text>
        <dbReference type="Rhea" id="RHEA:10164"/>
        <dbReference type="ChEBI" id="CHEBI:15377"/>
        <dbReference type="ChEBI" id="CHEBI:58289"/>
        <dbReference type="ChEBI" id="CHEBI:58702"/>
        <dbReference type="EC" id="4.2.1.11"/>
    </reaction>
</comment>
<evidence type="ECO:0000256" key="1">
    <source>
        <dbReference type="ARBA" id="ARBA00005031"/>
    </source>
</evidence>
<dbReference type="GO" id="GO:0000287">
    <property type="term" value="F:magnesium ion binding"/>
    <property type="evidence" value="ECO:0007669"/>
    <property type="project" value="UniProtKB-UniRule"/>
</dbReference>
<feature type="active site" description="Proton donor" evidence="6 7">
    <location>
        <position position="212"/>
    </location>
</feature>
<keyword evidence="3 6" id="KW-0460">Magnesium</keyword>
<feature type="domain" description="Enolase C-terminal TIM barrel" evidence="10">
    <location>
        <begin position="144"/>
        <end position="430"/>
    </location>
</feature>
<evidence type="ECO:0000313" key="13">
    <source>
        <dbReference type="Proteomes" id="UP000186851"/>
    </source>
</evidence>
<evidence type="ECO:0000256" key="9">
    <source>
        <dbReference type="PIRSR" id="PIRSR001400-3"/>
    </source>
</evidence>
<evidence type="ECO:0000313" key="12">
    <source>
        <dbReference type="EMBL" id="WEU39647.1"/>
    </source>
</evidence>
<dbReference type="PANTHER" id="PTHR11902:SF1">
    <property type="entry name" value="ENOLASE"/>
    <property type="match status" value="1"/>
</dbReference>
<dbReference type="FunFam" id="3.30.390.10:FF:000001">
    <property type="entry name" value="Enolase"/>
    <property type="match status" value="1"/>
</dbReference>
<dbReference type="InterPro" id="IPR029017">
    <property type="entry name" value="Enolase-like_N"/>
</dbReference>
<feature type="binding site" evidence="8">
    <location>
        <position position="290"/>
    </location>
    <ligand>
        <name>substrate</name>
    </ligand>
</feature>
<keyword evidence="6 9" id="KW-0479">Metal-binding</keyword>
<dbReference type="Gene3D" id="3.20.20.120">
    <property type="entry name" value="Enolase-like C-terminal domain"/>
    <property type="match status" value="1"/>
</dbReference>
<comment type="subcellular location">
    <subcellularLocation>
        <location evidence="6">Cytoplasm</location>
    </subcellularLocation>
    <subcellularLocation>
        <location evidence="6">Secreted</location>
    </subcellularLocation>
    <subcellularLocation>
        <location evidence="6">Cell surface</location>
    </subcellularLocation>
    <text evidence="6">Fractions of enolase are present in both the cytoplasm and on the cell surface.</text>
</comment>
<reference evidence="12" key="1">
    <citation type="journal article" date="2017" name="Nature">
        <title>Asgard archaea illuminate the origin of eukaryotic cellular complexity.</title>
        <authorList>
            <person name="Zaremba-Niedzwiedzka K."/>
            <person name="Caceres E.F."/>
            <person name="Saw J.H."/>
            <person name="Backstrom D."/>
            <person name="Juzokaite L."/>
            <person name="Vancaester E."/>
            <person name="Seitz K.W."/>
            <person name="Anantharaman K."/>
            <person name="Starnawski P."/>
            <person name="Kjeldsen K.U."/>
            <person name="Scott M.B."/>
            <person name="Nunoura T."/>
            <person name="Banfield J.F."/>
            <person name="Schramm A."/>
            <person name="Baker B.J."/>
            <person name="Spang A."/>
            <person name="Ettema T.J.G."/>
        </authorList>
    </citation>
    <scope>NUCLEOTIDE SEQUENCE</scope>
    <source>
        <strain evidence="12">LCB_4</strain>
    </source>
</reference>
<dbReference type="PIRSF" id="PIRSF001400">
    <property type="entry name" value="Enolase"/>
    <property type="match status" value="1"/>
</dbReference>
<feature type="binding site" evidence="6 9">
    <location>
        <position position="317"/>
    </location>
    <ligand>
        <name>Mg(2+)</name>
        <dbReference type="ChEBI" id="CHEBI:18420"/>
    </ligand>
</feature>
<proteinExistence type="inferred from homology"/>
<reference evidence="12" key="2">
    <citation type="journal article" date="2022" name="Nat. Microbiol.">
        <title>A closed Candidatus Odinarchaeum chromosome exposes Asgard archaeal viruses.</title>
        <authorList>
            <person name="Tamarit D."/>
            <person name="Caceres E.F."/>
            <person name="Krupovic M."/>
            <person name="Nijland R."/>
            <person name="Eme L."/>
            <person name="Robinson N.P."/>
            <person name="Ettema T.J.G."/>
        </authorList>
    </citation>
    <scope>NUCLEOTIDE SEQUENCE</scope>
    <source>
        <strain evidence="12">LCB_4</strain>
    </source>
</reference>
<dbReference type="SFLD" id="SFLDG00178">
    <property type="entry name" value="enolase"/>
    <property type="match status" value="1"/>
</dbReference>
<dbReference type="EMBL" id="CP091871">
    <property type="protein sequence ID" value="WEU39647.1"/>
    <property type="molecule type" value="Genomic_DNA"/>
</dbReference>
<dbReference type="SMART" id="SM01193">
    <property type="entry name" value="Enolase_N"/>
    <property type="match status" value="1"/>
</dbReference>
<sequence length="432" mass="47678">MFNKPIAIKRIHARQILDSRGNPTIEVDVLTETGALGRAAVPAGASKGRYEAVELRDGDLKNYHGKSVLKAVRNVNEAISKKLLGFNVLAQTEIDRILIELDGTENKSNLGANAILGVSLASAHAAANSLNIPLFEYLHINSGKYILPVPFMNIINGGTHAGNKLSIQEFLIAPTGAKSFCEAVRMGSEVYHTLKNILVKKYGVAAKNIGDEGGFAPPMNFTFEALEALSTAIEETGYRVSKDISLAIDAAASVFYEKEYYYIDGERFTPHQMIDYYKQLYKKYRVVSIEDPFEENQFDLFKELTRELNNKVQIIGDDIFTTNINRLLEGIKIGAANSILLKINQIGTLTEAFNTAKKAFEHNYSVMVSHRSGETEDTSIADIAVALSCGQIKSGAPARSERTAKYNQLIRIEERLGHNAVYPTNKIGLIER</sequence>
<dbReference type="GO" id="GO:0009986">
    <property type="term" value="C:cell surface"/>
    <property type="evidence" value="ECO:0007669"/>
    <property type="project" value="UniProtKB-SubCell"/>
</dbReference>
<gene>
    <name evidence="6 12" type="primary">eno</name>
    <name evidence="12" type="ORF">OdinLCB4_003950</name>
</gene>
<dbReference type="Pfam" id="PF00113">
    <property type="entry name" value="Enolase_C"/>
    <property type="match status" value="1"/>
</dbReference>
<accession>A0AAF0D0X9</accession>
<dbReference type="Pfam" id="PF03952">
    <property type="entry name" value="Enolase_N"/>
    <property type="match status" value="1"/>
</dbReference>
<dbReference type="NCBIfam" id="TIGR01060">
    <property type="entry name" value="eno"/>
    <property type="match status" value="1"/>
</dbReference>